<dbReference type="InterPro" id="IPR009073">
    <property type="entry name" value="HscB_oligo_C"/>
</dbReference>
<dbReference type="GO" id="GO:0005739">
    <property type="term" value="C:mitochondrion"/>
    <property type="evidence" value="ECO:0007669"/>
    <property type="project" value="TreeGrafter"/>
</dbReference>
<keyword evidence="2" id="KW-0143">Chaperone</keyword>
<dbReference type="InterPro" id="IPR036386">
    <property type="entry name" value="HscB_C_sf"/>
</dbReference>
<dbReference type="Gene3D" id="1.20.1280.20">
    <property type="entry name" value="HscB, C-terminal domain"/>
    <property type="match status" value="1"/>
</dbReference>
<dbReference type="GO" id="GO:0044571">
    <property type="term" value="P:[2Fe-2S] cluster assembly"/>
    <property type="evidence" value="ECO:0007669"/>
    <property type="project" value="InterPro"/>
</dbReference>
<dbReference type="Proteomes" id="UP000023152">
    <property type="component" value="Unassembled WGS sequence"/>
</dbReference>
<dbReference type="PANTHER" id="PTHR14021:SF15">
    <property type="entry name" value="IRON-SULFUR CLUSTER CO-CHAPERONE PROTEIN HSCB"/>
    <property type="match status" value="1"/>
</dbReference>
<dbReference type="SUPFAM" id="SSF47144">
    <property type="entry name" value="HSC20 (HSCB), C-terminal oligomerisation domain"/>
    <property type="match status" value="1"/>
</dbReference>
<name>X6NVG2_RETFI</name>
<dbReference type="GO" id="GO:0051259">
    <property type="term" value="P:protein complex oligomerization"/>
    <property type="evidence" value="ECO:0007669"/>
    <property type="project" value="InterPro"/>
</dbReference>
<comment type="caution">
    <text evidence="4">The sequence shown here is derived from an EMBL/GenBank/DDBJ whole genome shotgun (WGS) entry which is preliminary data.</text>
</comment>
<accession>X6NVG2</accession>
<organism evidence="4 5">
    <name type="scientific">Reticulomyxa filosa</name>
    <dbReference type="NCBI Taxonomy" id="46433"/>
    <lineage>
        <taxon>Eukaryota</taxon>
        <taxon>Sar</taxon>
        <taxon>Rhizaria</taxon>
        <taxon>Retaria</taxon>
        <taxon>Foraminifera</taxon>
        <taxon>Monothalamids</taxon>
        <taxon>Reticulomyxidae</taxon>
        <taxon>Reticulomyxa</taxon>
    </lineage>
</organism>
<feature type="domain" description="Co-chaperone HscB C-terminal oligomerisation" evidence="3">
    <location>
        <begin position="168"/>
        <end position="244"/>
    </location>
</feature>
<dbReference type="Pfam" id="PF07743">
    <property type="entry name" value="HSCB_C"/>
    <property type="match status" value="1"/>
</dbReference>
<dbReference type="InterPro" id="IPR004640">
    <property type="entry name" value="HscB"/>
</dbReference>
<evidence type="ECO:0000259" key="3">
    <source>
        <dbReference type="Pfam" id="PF07743"/>
    </source>
</evidence>
<dbReference type="InterPro" id="IPR036869">
    <property type="entry name" value="J_dom_sf"/>
</dbReference>
<evidence type="ECO:0000256" key="2">
    <source>
        <dbReference type="ARBA" id="ARBA00023186"/>
    </source>
</evidence>
<reference evidence="4 5" key="1">
    <citation type="journal article" date="2013" name="Curr. Biol.">
        <title>The Genome of the Foraminiferan Reticulomyxa filosa.</title>
        <authorList>
            <person name="Glockner G."/>
            <person name="Hulsmann N."/>
            <person name="Schleicher M."/>
            <person name="Noegel A.A."/>
            <person name="Eichinger L."/>
            <person name="Gallinger C."/>
            <person name="Pawlowski J."/>
            <person name="Sierra R."/>
            <person name="Euteneuer U."/>
            <person name="Pillet L."/>
            <person name="Moustafa A."/>
            <person name="Platzer M."/>
            <person name="Groth M."/>
            <person name="Szafranski K."/>
            <person name="Schliwa M."/>
        </authorList>
    </citation>
    <scope>NUCLEOTIDE SEQUENCE [LARGE SCALE GENOMIC DNA]</scope>
</reference>
<keyword evidence="5" id="KW-1185">Reference proteome</keyword>
<comment type="similarity">
    <text evidence="1">Belongs to the HscB family.</text>
</comment>
<dbReference type="GO" id="GO:0051087">
    <property type="term" value="F:protein-folding chaperone binding"/>
    <property type="evidence" value="ECO:0007669"/>
    <property type="project" value="InterPro"/>
</dbReference>
<dbReference type="Gene3D" id="1.10.287.110">
    <property type="entry name" value="DnaJ domain"/>
    <property type="match status" value="1"/>
</dbReference>
<dbReference type="OrthoDB" id="448954at2759"/>
<protein>
    <recommendedName>
        <fullName evidence="3">Co-chaperone HscB C-terminal oligomerisation domain-containing protein</fullName>
    </recommendedName>
</protein>
<evidence type="ECO:0000313" key="4">
    <source>
        <dbReference type="EMBL" id="ETO29272.1"/>
    </source>
</evidence>
<evidence type="ECO:0000313" key="5">
    <source>
        <dbReference type="Proteomes" id="UP000023152"/>
    </source>
</evidence>
<dbReference type="PANTHER" id="PTHR14021">
    <property type="entry name" value="IRON-SULFUR CLUSTER CO-CHAPERONE PROTEIN HSCB"/>
    <property type="match status" value="1"/>
</dbReference>
<dbReference type="EMBL" id="ASPP01006143">
    <property type="protein sequence ID" value="ETO29272.1"/>
    <property type="molecule type" value="Genomic_DNA"/>
</dbReference>
<evidence type="ECO:0000256" key="1">
    <source>
        <dbReference type="ARBA" id="ARBA00010476"/>
    </source>
</evidence>
<gene>
    <name evidence="4" type="ORF">RFI_07855</name>
</gene>
<proteinExistence type="inferred from homology"/>
<sequence length="250" mass="29496">MTYFNANLIWRFCKWHNKCRNTKSISSLVGSIPSLFGKNVYVSHVLYTSEATNSNKPSSSWKDSKTLNYFALLDIPEKFNIDKQQLYKNFQSKMRENHPDKYSTPSHTKQQYNDAVFISSQLNRAKQVLESPLWRAQHLVMIRKHQQSSSERQSHDEDILTEETKITDQNFLFEIMDTRLQVEDYGSKNDVAKLDQLLQENSQRMEHIISLIQKEFDQTKPHLFTIKELLAKLTYFDRIEAEIKEQLPAR</sequence>
<dbReference type="AlphaFoldDB" id="X6NVG2"/>
<dbReference type="SUPFAM" id="SSF46565">
    <property type="entry name" value="Chaperone J-domain"/>
    <property type="match status" value="1"/>
</dbReference>
<dbReference type="GO" id="GO:0001671">
    <property type="term" value="F:ATPase activator activity"/>
    <property type="evidence" value="ECO:0007669"/>
    <property type="project" value="InterPro"/>
</dbReference>